<evidence type="ECO:0000256" key="2">
    <source>
        <dbReference type="ARBA" id="ARBA00007330"/>
    </source>
</evidence>
<dbReference type="Proteomes" id="UP000198525">
    <property type="component" value="Unassembled WGS sequence"/>
</dbReference>
<sequence>MNDTPSNPLDIFVIGGGINGTGIANDAAGRGLAVALCEQGDLAGATSSASSKLIHGGLRYLEHREFRLVREALHEREVLLAKAPHIIWPLRFILPHRGHLRPAWMLRAGLFLYDHLGKRQRLPSSRGIRLGTEHGFAGDITRGFEYSDCWVDDARLVVLNAMQARQHGADIRVRTRCVDAREVEGIWEITLEDVISGRITRRYARVLVNATGPWVDRIVRERTHRRSRHSVRMIRGSHIIVPRRNPDARAYILQHTDKRIVFVLPYEDDFSLIGTTDCRHDDDPASAAASDAEIDYLLSVVNEHFRTPLTRGDVLRTFSGVRPLCDDESAEPTAMTRDYTLDLDDAGAPLLSVFGGKITTYRKLAEAALHSLAPHLPTMGAPWTSAYPLPGGDIDSQVAFQQELRRDFPFLSEDQVQRFSRTYGSLCRRFLADADRQDDLGEALGAGLTEAEVDYLIDQEWARDVSDILWRRSKLGLRLSPAQRNRLEDYLAQRRHEPAA</sequence>
<dbReference type="STRING" id="376427.SAMN04487954_106126"/>
<dbReference type="GO" id="GO:0046168">
    <property type="term" value="P:glycerol-3-phosphate catabolic process"/>
    <property type="evidence" value="ECO:0007669"/>
    <property type="project" value="TreeGrafter"/>
</dbReference>
<dbReference type="InterPro" id="IPR000447">
    <property type="entry name" value="G3P_DH_FAD-dep"/>
</dbReference>
<keyword evidence="4" id="KW-0274">FAD</keyword>
<evidence type="ECO:0000313" key="9">
    <source>
        <dbReference type="EMBL" id="SDJ62526.1"/>
    </source>
</evidence>
<dbReference type="Gene3D" id="6.10.250.1890">
    <property type="match status" value="1"/>
</dbReference>
<keyword evidence="3 6" id="KW-0285">Flavoprotein</keyword>
<dbReference type="SUPFAM" id="SSF54373">
    <property type="entry name" value="FAD-linked reductases, C-terminal domain"/>
    <property type="match status" value="1"/>
</dbReference>
<dbReference type="PANTHER" id="PTHR11985">
    <property type="entry name" value="GLYCEROL-3-PHOSPHATE DEHYDROGENASE"/>
    <property type="match status" value="1"/>
</dbReference>
<dbReference type="InterPro" id="IPR036188">
    <property type="entry name" value="FAD/NAD-bd_sf"/>
</dbReference>
<dbReference type="GO" id="GO:0004368">
    <property type="term" value="F:glycerol-3-phosphate dehydrogenase (quinone) activity"/>
    <property type="evidence" value="ECO:0007669"/>
    <property type="project" value="UniProtKB-EC"/>
</dbReference>
<protein>
    <recommendedName>
        <fullName evidence="6">Glycerol-3-phosphate dehydrogenase</fullName>
        <ecNumber evidence="6">1.1.5.3</ecNumber>
    </recommendedName>
</protein>
<dbReference type="PANTHER" id="PTHR11985:SF15">
    <property type="entry name" value="GLYCEROL-3-PHOSPHATE DEHYDROGENASE, MITOCHONDRIAL"/>
    <property type="match status" value="1"/>
</dbReference>
<dbReference type="SUPFAM" id="SSF51905">
    <property type="entry name" value="FAD/NAD(P)-binding domain"/>
    <property type="match status" value="1"/>
</dbReference>
<organism evidence="9 10">
    <name type="scientific">Billgrantia gudaonensis</name>
    <dbReference type="NCBI Taxonomy" id="376427"/>
    <lineage>
        <taxon>Bacteria</taxon>
        <taxon>Pseudomonadati</taxon>
        <taxon>Pseudomonadota</taxon>
        <taxon>Gammaproteobacteria</taxon>
        <taxon>Oceanospirillales</taxon>
        <taxon>Halomonadaceae</taxon>
        <taxon>Billgrantia</taxon>
    </lineage>
</organism>
<proteinExistence type="inferred from homology"/>
<dbReference type="InterPro" id="IPR038299">
    <property type="entry name" value="DAO_C_sf"/>
</dbReference>
<evidence type="ECO:0000259" key="7">
    <source>
        <dbReference type="Pfam" id="PF01266"/>
    </source>
</evidence>
<reference evidence="9 10" key="1">
    <citation type="submission" date="2016-10" db="EMBL/GenBank/DDBJ databases">
        <authorList>
            <person name="de Groot N.N."/>
        </authorList>
    </citation>
    <scope>NUCLEOTIDE SEQUENCE [LARGE SCALE GENOMIC DNA]</scope>
    <source>
        <strain evidence="9 10">CGMCC 1.6133</strain>
    </source>
</reference>
<dbReference type="RefSeq" id="WP_245682212.1">
    <property type="nucleotide sequence ID" value="NZ_FNES01000006.1"/>
</dbReference>
<feature type="domain" description="Alpha-glycerophosphate oxidase C-terminal" evidence="8">
    <location>
        <begin position="384"/>
        <end position="478"/>
    </location>
</feature>
<dbReference type="PROSITE" id="PS00977">
    <property type="entry name" value="FAD_G3PDH_1"/>
    <property type="match status" value="1"/>
</dbReference>
<dbReference type="NCBIfam" id="NF009906">
    <property type="entry name" value="PRK13369.1"/>
    <property type="match status" value="1"/>
</dbReference>
<name>A0A1G8V8S2_9GAMM</name>
<keyword evidence="5 6" id="KW-0560">Oxidoreductase</keyword>
<dbReference type="AlphaFoldDB" id="A0A1G8V8S2"/>
<keyword evidence="10" id="KW-1185">Reference proteome</keyword>
<dbReference type="Gene3D" id="1.10.8.870">
    <property type="entry name" value="Alpha-glycerophosphate oxidase, cap domain"/>
    <property type="match status" value="1"/>
</dbReference>
<evidence type="ECO:0000259" key="8">
    <source>
        <dbReference type="Pfam" id="PF16901"/>
    </source>
</evidence>
<feature type="domain" description="FAD dependent oxidoreductase" evidence="7">
    <location>
        <begin position="10"/>
        <end position="361"/>
    </location>
</feature>
<comment type="similarity">
    <text evidence="2 6">Belongs to the FAD-dependent glycerol-3-phosphate dehydrogenase family.</text>
</comment>
<dbReference type="PRINTS" id="PR01001">
    <property type="entry name" value="FADG3PDH"/>
</dbReference>
<comment type="cofactor">
    <cofactor evidence="1 6">
        <name>FAD</name>
        <dbReference type="ChEBI" id="CHEBI:57692"/>
    </cofactor>
</comment>
<evidence type="ECO:0000256" key="1">
    <source>
        <dbReference type="ARBA" id="ARBA00001974"/>
    </source>
</evidence>
<dbReference type="PROSITE" id="PS00978">
    <property type="entry name" value="FAD_G3PDH_2"/>
    <property type="match status" value="1"/>
</dbReference>
<dbReference type="Pfam" id="PF01266">
    <property type="entry name" value="DAO"/>
    <property type="match status" value="1"/>
</dbReference>
<dbReference type="Gene3D" id="3.50.50.60">
    <property type="entry name" value="FAD/NAD(P)-binding domain"/>
    <property type="match status" value="1"/>
</dbReference>
<evidence type="ECO:0000256" key="3">
    <source>
        <dbReference type="ARBA" id="ARBA00022630"/>
    </source>
</evidence>
<dbReference type="NCBIfam" id="NF008899">
    <property type="entry name" value="PRK12266.1"/>
    <property type="match status" value="1"/>
</dbReference>
<dbReference type="InterPro" id="IPR031656">
    <property type="entry name" value="DAO_C"/>
</dbReference>
<dbReference type="GO" id="GO:0009331">
    <property type="term" value="C:glycerol-3-phosphate dehydrogenase (FAD) complex"/>
    <property type="evidence" value="ECO:0007669"/>
    <property type="project" value="UniProtKB-UniRule"/>
</dbReference>
<gene>
    <name evidence="9" type="ORF">SAMN04487954_106126</name>
</gene>
<dbReference type="Gene3D" id="3.30.9.10">
    <property type="entry name" value="D-Amino Acid Oxidase, subunit A, domain 2"/>
    <property type="match status" value="1"/>
</dbReference>
<evidence type="ECO:0000256" key="6">
    <source>
        <dbReference type="RuleBase" id="RU361217"/>
    </source>
</evidence>
<evidence type="ECO:0000256" key="4">
    <source>
        <dbReference type="ARBA" id="ARBA00022827"/>
    </source>
</evidence>
<evidence type="ECO:0000256" key="5">
    <source>
        <dbReference type="ARBA" id="ARBA00023002"/>
    </source>
</evidence>
<dbReference type="InterPro" id="IPR006076">
    <property type="entry name" value="FAD-dep_OxRdtase"/>
</dbReference>
<evidence type="ECO:0000313" key="10">
    <source>
        <dbReference type="Proteomes" id="UP000198525"/>
    </source>
</evidence>
<comment type="catalytic activity">
    <reaction evidence="6">
        <text>a quinone + sn-glycerol 3-phosphate = dihydroxyacetone phosphate + a quinol</text>
        <dbReference type="Rhea" id="RHEA:18977"/>
        <dbReference type="ChEBI" id="CHEBI:24646"/>
        <dbReference type="ChEBI" id="CHEBI:57597"/>
        <dbReference type="ChEBI" id="CHEBI:57642"/>
        <dbReference type="ChEBI" id="CHEBI:132124"/>
        <dbReference type="EC" id="1.1.5.3"/>
    </reaction>
</comment>
<dbReference type="EMBL" id="FNES01000006">
    <property type="protein sequence ID" value="SDJ62526.1"/>
    <property type="molecule type" value="Genomic_DNA"/>
</dbReference>
<dbReference type="EC" id="1.1.5.3" evidence="6"/>
<accession>A0A1G8V8S2</accession>
<dbReference type="Pfam" id="PF16901">
    <property type="entry name" value="DAO_C"/>
    <property type="match status" value="1"/>
</dbReference>